<evidence type="ECO:0000313" key="2">
    <source>
        <dbReference type="EMBL" id="AWM32070.1"/>
    </source>
</evidence>
<dbReference type="RefSeq" id="WP_109655133.1">
    <property type="nucleotide sequence ID" value="NZ_CP029145.1"/>
</dbReference>
<keyword evidence="3" id="KW-1185">Reference proteome</keyword>
<dbReference type="EMBL" id="CP029145">
    <property type="protein sequence ID" value="AWM32070.1"/>
    <property type="molecule type" value="Genomic_DNA"/>
</dbReference>
<feature type="domain" description="Right handed beta helix" evidence="1">
    <location>
        <begin position="191"/>
        <end position="318"/>
    </location>
</feature>
<evidence type="ECO:0000313" key="3">
    <source>
        <dbReference type="Proteomes" id="UP000245999"/>
    </source>
</evidence>
<proteinExistence type="predicted"/>
<reference evidence="3" key="1">
    <citation type="submission" date="2018-04" db="EMBL/GenBank/DDBJ databases">
        <title>Complete genome of Antarctic heterotrophic bacterium Hymenobacter nivis.</title>
        <authorList>
            <person name="Terashima M."/>
        </authorList>
    </citation>
    <scope>NUCLEOTIDE SEQUENCE [LARGE SCALE GENOMIC DNA]</scope>
    <source>
        <strain evidence="3">NBRC 111535</strain>
    </source>
</reference>
<accession>A0A2Z3GTQ2</accession>
<dbReference type="KEGG" id="hnv:DDQ68_04235"/>
<name>A0A2Z3GTQ2_9BACT</name>
<organism evidence="2 3">
    <name type="scientific">Hymenobacter nivis</name>
    <dbReference type="NCBI Taxonomy" id="1850093"/>
    <lineage>
        <taxon>Bacteria</taxon>
        <taxon>Pseudomonadati</taxon>
        <taxon>Bacteroidota</taxon>
        <taxon>Cytophagia</taxon>
        <taxon>Cytophagales</taxon>
        <taxon>Hymenobacteraceae</taxon>
        <taxon>Hymenobacter</taxon>
    </lineage>
</organism>
<dbReference type="InterPro" id="IPR012334">
    <property type="entry name" value="Pectin_lyas_fold"/>
</dbReference>
<dbReference type="InterPro" id="IPR039448">
    <property type="entry name" value="Beta_helix"/>
</dbReference>
<dbReference type="AlphaFoldDB" id="A0A2Z3GTQ2"/>
<evidence type="ECO:0000259" key="1">
    <source>
        <dbReference type="Pfam" id="PF13229"/>
    </source>
</evidence>
<sequence>MRFPVFLLLGLLAAGPRPGPLAMLRKDLKKDFGAVGDGRTNDQAAFVRAAAFFNQRAQGPGGDAPALLFIPRGVYVVGQQAVGPNGYRWGADVLPLVGCRNLTVAGADSARTEIRYAAGLRYGSFDPATGRVFQPPPGYFTDRAYAASGGTCVRLERCENVVVADLALNGNSPQLAVGGAWGDTGIQLPFDGVFVTDSRGVTLRRVAVHHFGRDGAQVLNHLATGLADPARENIRFENSTFDYNGRQGLSLTGVHGFRADHCSFSHTARARNAGLGRVLFSNPAAGVDVEPEGGTVAHLAFVGCCFVDNGGQGLVSDRPAGSHPPATADVRLVDCTLWGTTNWSAWVTQPGFTFENCRVYGAFVHGCAAATAAEATRFVGCTFEDRSYAGRPALGPGLLLSDRHARGLRFAGCRFVATHGALLRAVPLAADAADSAAAFHFRGCTFEWNAPGAPVAPGPALLLAGPVFSGTTVFRTGPGPNAAAGAPGPPPALVLGDVRAPLPAVLWAPGRLELRVRGAVTLVRGRFDVARGSSRPTDSARVAVGAGHALALAAAAPGDTATLYLGPTARLVIERGGALELRRYARVVVAGQLVVEAGAYYVRDPLATVRTEGRGQLLVSPAAVLAPPSPAQR</sequence>
<gene>
    <name evidence="2" type="ORF">DDQ68_04235</name>
</gene>
<dbReference type="InterPro" id="IPR011050">
    <property type="entry name" value="Pectin_lyase_fold/virulence"/>
</dbReference>
<dbReference type="Gene3D" id="2.160.20.10">
    <property type="entry name" value="Single-stranded right-handed beta-helix, Pectin lyase-like"/>
    <property type="match status" value="1"/>
</dbReference>
<dbReference type="OrthoDB" id="863031at2"/>
<dbReference type="Proteomes" id="UP000245999">
    <property type="component" value="Chromosome"/>
</dbReference>
<protein>
    <recommendedName>
        <fullName evidence="1">Right handed beta helix domain-containing protein</fullName>
    </recommendedName>
</protein>
<dbReference type="Pfam" id="PF13229">
    <property type="entry name" value="Beta_helix"/>
    <property type="match status" value="1"/>
</dbReference>
<dbReference type="SUPFAM" id="SSF51126">
    <property type="entry name" value="Pectin lyase-like"/>
    <property type="match status" value="1"/>
</dbReference>